<evidence type="ECO:0000313" key="2">
    <source>
        <dbReference type="Proteomes" id="UP000033865"/>
    </source>
</evidence>
<organism evidence="1 2">
    <name type="scientific">Candidatus Uhrbacteria bacterium GW2011_GWC2_53_7</name>
    <dbReference type="NCBI Taxonomy" id="1618986"/>
    <lineage>
        <taxon>Bacteria</taxon>
        <taxon>Candidatus Uhriibacteriota</taxon>
    </lineage>
</organism>
<name>A0A0G1XZS7_9BACT</name>
<gene>
    <name evidence="1" type="ORF">UY82_C0015G0002</name>
</gene>
<reference evidence="1 2" key="1">
    <citation type="journal article" date="2015" name="Nature">
        <title>rRNA introns, odd ribosomes, and small enigmatic genomes across a large radiation of phyla.</title>
        <authorList>
            <person name="Brown C.T."/>
            <person name="Hug L.A."/>
            <person name="Thomas B.C."/>
            <person name="Sharon I."/>
            <person name="Castelle C.J."/>
            <person name="Singh A."/>
            <person name="Wilkins M.J."/>
            <person name="Williams K.H."/>
            <person name="Banfield J.F."/>
        </authorList>
    </citation>
    <scope>NUCLEOTIDE SEQUENCE [LARGE SCALE GENOMIC DNA]</scope>
</reference>
<sequence>MFTSIVAALLIAGWVWKSSAPEEPLYATSDGTVKEASSDLPRASNTGQNFNTIDPDLWEYTAQAEEMINRPGNGSGHENIAYGIIRRPAQDGTDSTIYYFATHSALYLPPPADTGDLFNAIYAYDVSNQTWERLFKRQSSYDFDTPQPGDVQTFHVLGFDRERLIVQIMTDEILTKNPHDLWSVPFKETEGPNGSYTVSSGLVTIDLASPYAKRPPYERP</sequence>
<evidence type="ECO:0000313" key="1">
    <source>
        <dbReference type="EMBL" id="KKW36673.1"/>
    </source>
</evidence>
<dbReference type="EMBL" id="LCRN01000015">
    <property type="protein sequence ID" value="KKW36673.1"/>
    <property type="molecule type" value="Genomic_DNA"/>
</dbReference>
<accession>A0A0G1XZS7</accession>
<dbReference type="Proteomes" id="UP000033865">
    <property type="component" value="Unassembled WGS sequence"/>
</dbReference>
<dbReference type="AlphaFoldDB" id="A0A0G1XZS7"/>
<protein>
    <submittedName>
        <fullName evidence="1">Uncharacterized protein</fullName>
    </submittedName>
</protein>
<comment type="caution">
    <text evidence="1">The sequence shown here is derived from an EMBL/GenBank/DDBJ whole genome shotgun (WGS) entry which is preliminary data.</text>
</comment>
<proteinExistence type="predicted"/>